<evidence type="ECO:0000313" key="1">
    <source>
        <dbReference type="EMBL" id="CDR19136.1"/>
    </source>
</evidence>
<reference evidence="1" key="1">
    <citation type="journal article" date="2014" name="Nat. Commun.">
        <title>The rainbow trout genome provides novel insights into evolution after whole-genome duplication in vertebrates.</title>
        <authorList>
            <person name="Berthelot C."/>
            <person name="Brunet F."/>
            <person name="Chalopin D."/>
            <person name="Juanchich A."/>
            <person name="Bernard M."/>
            <person name="Noel B."/>
            <person name="Bento P."/>
            <person name="Da Silva C."/>
            <person name="Labadie K."/>
            <person name="Alberti A."/>
            <person name="Aury J.M."/>
            <person name="Louis A."/>
            <person name="Dehais P."/>
            <person name="Bardou P."/>
            <person name="Montfort J."/>
            <person name="Klopp C."/>
            <person name="Cabau C."/>
            <person name="Gaspin C."/>
            <person name="Thorgaard G.H."/>
            <person name="Boussaha M."/>
            <person name="Quillet E."/>
            <person name="Guyomard R."/>
            <person name="Galiana D."/>
            <person name="Bobe J."/>
            <person name="Volff J.N."/>
            <person name="Genet C."/>
            <person name="Wincker P."/>
            <person name="Jaillon O."/>
            <person name="Roest Crollius H."/>
            <person name="Guiguen Y."/>
        </authorList>
    </citation>
    <scope>NUCLEOTIDE SEQUENCE [LARGE SCALE GENOMIC DNA]</scope>
</reference>
<reference evidence="1" key="2">
    <citation type="submission" date="2014-03" db="EMBL/GenBank/DDBJ databases">
        <authorList>
            <person name="Genoscope - CEA"/>
        </authorList>
    </citation>
    <scope>NUCLEOTIDE SEQUENCE</scope>
</reference>
<dbReference type="AlphaFoldDB" id="A0A061AG25"/>
<sequence>MISAQKQLIEKADAVQERIAQVQREGMEFHEELPRLGEKEGLKGRKHSKALESFTWNITVLKVLMEAQYTLGKCLGHIYAAVYYINTHPLSCSLLLSLPSLSPSLSLLPSLL</sequence>
<feature type="non-terminal residue" evidence="1">
    <location>
        <position position="112"/>
    </location>
</feature>
<gene>
    <name evidence="1" type="ORF">GSONMT00042461001</name>
</gene>
<protein>
    <submittedName>
        <fullName evidence="1">Uncharacterized protein</fullName>
    </submittedName>
</protein>
<name>A0A061AG25_ONCMY</name>
<organism evidence="1 2">
    <name type="scientific">Oncorhynchus mykiss</name>
    <name type="common">Rainbow trout</name>
    <name type="synonym">Salmo gairdneri</name>
    <dbReference type="NCBI Taxonomy" id="8022"/>
    <lineage>
        <taxon>Eukaryota</taxon>
        <taxon>Metazoa</taxon>
        <taxon>Chordata</taxon>
        <taxon>Craniata</taxon>
        <taxon>Vertebrata</taxon>
        <taxon>Euteleostomi</taxon>
        <taxon>Actinopterygii</taxon>
        <taxon>Neopterygii</taxon>
        <taxon>Teleostei</taxon>
        <taxon>Protacanthopterygii</taxon>
        <taxon>Salmoniformes</taxon>
        <taxon>Salmonidae</taxon>
        <taxon>Salmoninae</taxon>
        <taxon>Oncorhynchus</taxon>
    </lineage>
</organism>
<evidence type="ECO:0000313" key="2">
    <source>
        <dbReference type="Proteomes" id="UP000193380"/>
    </source>
</evidence>
<dbReference type="Proteomes" id="UP000193380">
    <property type="component" value="Unassembled WGS sequence"/>
</dbReference>
<dbReference type="STRING" id="8022.A0A061AG25"/>
<dbReference type="EMBL" id="FR983976">
    <property type="protein sequence ID" value="CDR19136.1"/>
    <property type="molecule type" value="Genomic_DNA"/>
</dbReference>
<accession>A0A061AG25</accession>
<dbReference type="PaxDb" id="8022-A0A061AG25"/>
<proteinExistence type="predicted"/>